<gene>
    <name evidence="2" type="ORF">OBRU01_01694</name>
</gene>
<name>A0A0L7LTV8_OPEBR</name>
<comment type="caution">
    <text evidence="2">The sequence shown here is derived from an EMBL/GenBank/DDBJ whole genome shotgun (WGS) entry which is preliminary data.</text>
</comment>
<dbReference type="AlphaFoldDB" id="A0A0L7LTV8"/>
<dbReference type="Proteomes" id="UP000037510">
    <property type="component" value="Unassembled WGS sequence"/>
</dbReference>
<sequence>MLKYFNENISLALQERYRDLYEYRKTEAVEEGSHREAKVPKIAEEGENVGGGGAFENAAPPFNRLLEQPKEEDSFVASWLHNSFKMTAAEGNHPPNNTETPGGSALDLRAAPLSLHIPALQQAEAQRQFKMEFWNRSRPGSPEAHEQLGPPPTPQPPATPDHKTMTEKLVNEIQLFFLFFSRYSSHVGTGQQQQQSPSADSTMSERSLVPFALPQQQSPTGDAAVGDRNSMLPFALQQARSGQSISERTLEECWSTLQRVSWHLFQCVLLSSKGRGRAAVLVDSFYSKFEL</sequence>
<keyword evidence="3" id="KW-1185">Reference proteome</keyword>
<feature type="region of interest" description="Disordered" evidence="1">
    <location>
        <begin position="87"/>
        <end position="106"/>
    </location>
</feature>
<protein>
    <submittedName>
        <fullName evidence="2">Uncharacterized protein</fullName>
    </submittedName>
</protein>
<reference evidence="2 3" key="1">
    <citation type="journal article" date="2015" name="Genome Biol. Evol.">
        <title>The genome of winter moth (Operophtera brumata) provides a genomic perspective on sexual dimorphism and phenology.</title>
        <authorList>
            <person name="Derks M.F."/>
            <person name="Smit S."/>
            <person name="Salis L."/>
            <person name="Schijlen E."/>
            <person name="Bossers A."/>
            <person name="Mateman C."/>
            <person name="Pijl A.S."/>
            <person name="de Ridder D."/>
            <person name="Groenen M.A."/>
            <person name="Visser M.E."/>
            <person name="Megens H.J."/>
        </authorList>
    </citation>
    <scope>NUCLEOTIDE SEQUENCE [LARGE SCALE GENOMIC DNA]</scope>
    <source>
        <strain evidence="2">WM2013NL</strain>
        <tissue evidence="2">Head and thorax</tissue>
    </source>
</reference>
<evidence type="ECO:0000256" key="1">
    <source>
        <dbReference type="SAM" id="MobiDB-lite"/>
    </source>
</evidence>
<feature type="compositionally biased region" description="Pro residues" evidence="1">
    <location>
        <begin position="149"/>
        <end position="159"/>
    </location>
</feature>
<feature type="region of interest" description="Disordered" evidence="1">
    <location>
        <begin position="136"/>
        <end position="163"/>
    </location>
</feature>
<organism evidence="2 3">
    <name type="scientific">Operophtera brumata</name>
    <name type="common">Winter moth</name>
    <name type="synonym">Phalaena brumata</name>
    <dbReference type="NCBI Taxonomy" id="104452"/>
    <lineage>
        <taxon>Eukaryota</taxon>
        <taxon>Metazoa</taxon>
        <taxon>Ecdysozoa</taxon>
        <taxon>Arthropoda</taxon>
        <taxon>Hexapoda</taxon>
        <taxon>Insecta</taxon>
        <taxon>Pterygota</taxon>
        <taxon>Neoptera</taxon>
        <taxon>Endopterygota</taxon>
        <taxon>Lepidoptera</taxon>
        <taxon>Glossata</taxon>
        <taxon>Ditrysia</taxon>
        <taxon>Geometroidea</taxon>
        <taxon>Geometridae</taxon>
        <taxon>Larentiinae</taxon>
        <taxon>Operophtera</taxon>
    </lineage>
</organism>
<evidence type="ECO:0000313" key="2">
    <source>
        <dbReference type="EMBL" id="KOB78809.1"/>
    </source>
</evidence>
<dbReference type="EMBL" id="JTDY01000110">
    <property type="protein sequence ID" value="KOB78809.1"/>
    <property type="molecule type" value="Genomic_DNA"/>
</dbReference>
<evidence type="ECO:0000313" key="3">
    <source>
        <dbReference type="Proteomes" id="UP000037510"/>
    </source>
</evidence>
<accession>A0A0L7LTV8</accession>
<proteinExistence type="predicted"/>